<dbReference type="InterPro" id="IPR002941">
    <property type="entry name" value="DNA_methylase_N4/N6"/>
</dbReference>
<protein>
    <submittedName>
        <fullName evidence="5">DNA methylase</fullName>
    </submittedName>
</protein>
<dbReference type="InterPro" id="IPR029063">
    <property type="entry name" value="SAM-dependent_MTases_sf"/>
</dbReference>
<proteinExistence type="predicted"/>
<evidence type="ECO:0000313" key="6">
    <source>
        <dbReference type="Proteomes" id="UP000028492"/>
    </source>
</evidence>
<feature type="region of interest" description="Disordered" evidence="3">
    <location>
        <begin position="281"/>
        <end position="321"/>
    </location>
</feature>
<evidence type="ECO:0000256" key="3">
    <source>
        <dbReference type="SAM" id="MobiDB-lite"/>
    </source>
</evidence>
<sequence>MSERTSRPLSAGELDQEDRLVPTSVWPTGTLSFRTQLEEGGYHEATGTDSALMAPAIARYAISAFTKPADVVLDPDCGAGTTVVEALRCGRHAIGLTDQRRWWRLARANVTTTKADGVFVDGMVLVLDRRHGTAVAAATAGLTGRVDLLLTALRPGRNSDMEGDVDRLGTLLAQYRPLVRPGGHIVVTCSPHRHPTRHELLDVPGRIEAIGNTAGLVPVARCVALTAAVQRGRTHTRTTFAQRRAVRRAEDAFGYPIALPAHHTVLVFHADPDAIDQAAAEPAWPSPTRVDVHRRRRRSRRRPEAATSGIDTRTNADQEAA</sequence>
<dbReference type="Proteomes" id="UP000028492">
    <property type="component" value="Chromosome"/>
</dbReference>
<feature type="domain" description="DNA methylase N-4/N-6" evidence="4">
    <location>
        <begin position="22"/>
        <end position="97"/>
    </location>
</feature>
<dbReference type="AlphaFoldDB" id="A0A075UNF0"/>
<keyword evidence="1 5" id="KW-0489">Methyltransferase</keyword>
<dbReference type="KEGG" id="aja:AJAP_07505"/>
<dbReference type="GO" id="GO:0032259">
    <property type="term" value="P:methylation"/>
    <property type="evidence" value="ECO:0007669"/>
    <property type="project" value="UniProtKB-KW"/>
</dbReference>
<dbReference type="Gene3D" id="3.40.50.150">
    <property type="entry name" value="Vaccinia Virus protein VP39"/>
    <property type="match status" value="1"/>
</dbReference>
<dbReference type="STRING" id="208439.AJAP_07505"/>
<feature type="compositionally biased region" description="Basic residues" evidence="3">
    <location>
        <begin position="292"/>
        <end position="301"/>
    </location>
</feature>
<feature type="region of interest" description="Disordered" evidence="3">
    <location>
        <begin position="1"/>
        <end position="21"/>
    </location>
</feature>
<dbReference type="eggNOG" id="COG0863">
    <property type="taxonomic scope" value="Bacteria"/>
</dbReference>
<dbReference type="Pfam" id="PF01555">
    <property type="entry name" value="N6_N4_Mtase"/>
    <property type="match status" value="1"/>
</dbReference>
<feature type="compositionally biased region" description="Polar residues" evidence="3">
    <location>
        <begin position="309"/>
        <end position="321"/>
    </location>
</feature>
<dbReference type="SUPFAM" id="SSF53335">
    <property type="entry name" value="S-adenosyl-L-methionine-dependent methyltransferases"/>
    <property type="match status" value="1"/>
</dbReference>
<keyword evidence="2" id="KW-0808">Transferase</keyword>
<dbReference type="HOGENOM" id="CLU_058045_0_0_11"/>
<name>A0A075UNF0_9PSEU</name>
<evidence type="ECO:0000313" key="5">
    <source>
        <dbReference type="EMBL" id="AIG74413.1"/>
    </source>
</evidence>
<accession>A0A075UNF0</accession>
<reference evidence="5 6" key="1">
    <citation type="journal article" date="2014" name="J. Biotechnol.">
        <title>Complete genome sequence of the actinobacterium Amycolatopsis japonica MG417-CF17(T) (=DSM 44213T) producing (S,S)-N,N'-ethylenediaminedisuccinic acid.</title>
        <authorList>
            <person name="Stegmann E."/>
            <person name="Albersmeier A."/>
            <person name="Spohn M."/>
            <person name="Gert H."/>
            <person name="Weber T."/>
            <person name="Wohlleben W."/>
            <person name="Kalinowski J."/>
            <person name="Ruckert C."/>
        </authorList>
    </citation>
    <scope>NUCLEOTIDE SEQUENCE [LARGE SCALE GENOMIC DNA]</scope>
    <source>
        <strain evidence="6">MG417-CF17 (DSM 44213)</strain>
    </source>
</reference>
<gene>
    <name evidence="5" type="ORF">AJAP_07505</name>
</gene>
<keyword evidence="6" id="KW-1185">Reference proteome</keyword>
<dbReference type="EMBL" id="CP008953">
    <property type="protein sequence ID" value="AIG74413.1"/>
    <property type="molecule type" value="Genomic_DNA"/>
</dbReference>
<evidence type="ECO:0000259" key="4">
    <source>
        <dbReference type="Pfam" id="PF01555"/>
    </source>
</evidence>
<evidence type="ECO:0000256" key="2">
    <source>
        <dbReference type="ARBA" id="ARBA00022679"/>
    </source>
</evidence>
<organism evidence="5 6">
    <name type="scientific">Amycolatopsis japonica</name>
    <dbReference type="NCBI Taxonomy" id="208439"/>
    <lineage>
        <taxon>Bacteria</taxon>
        <taxon>Bacillati</taxon>
        <taxon>Actinomycetota</taxon>
        <taxon>Actinomycetes</taxon>
        <taxon>Pseudonocardiales</taxon>
        <taxon>Pseudonocardiaceae</taxon>
        <taxon>Amycolatopsis</taxon>
        <taxon>Amycolatopsis japonica group</taxon>
    </lineage>
</organism>
<dbReference type="GO" id="GO:0003677">
    <property type="term" value="F:DNA binding"/>
    <property type="evidence" value="ECO:0007669"/>
    <property type="project" value="InterPro"/>
</dbReference>
<dbReference type="GO" id="GO:0008170">
    <property type="term" value="F:N-methyltransferase activity"/>
    <property type="evidence" value="ECO:0007669"/>
    <property type="project" value="InterPro"/>
</dbReference>
<evidence type="ECO:0000256" key="1">
    <source>
        <dbReference type="ARBA" id="ARBA00022603"/>
    </source>
</evidence>
<dbReference type="RefSeq" id="WP_084098069.1">
    <property type="nucleotide sequence ID" value="NZ_CP008953.1"/>
</dbReference>